<dbReference type="EMBL" id="JBAWTH010000166">
    <property type="protein sequence ID" value="KAL2274099.1"/>
    <property type="molecule type" value="Genomic_DNA"/>
</dbReference>
<organism evidence="3 4">
    <name type="scientific">Diaporthe vaccinii</name>
    <dbReference type="NCBI Taxonomy" id="105482"/>
    <lineage>
        <taxon>Eukaryota</taxon>
        <taxon>Fungi</taxon>
        <taxon>Dikarya</taxon>
        <taxon>Ascomycota</taxon>
        <taxon>Pezizomycotina</taxon>
        <taxon>Sordariomycetes</taxon>
        <taxon>Sordariomycetidae</taxon>
        <taxon>Diaporthales</taxon>
        <taxon>Diaporthaceae</taxon>
        <taxon>Diaporthe</taxon>
        <taxon>Diaporthe eres species complex</taxon>
    </lineage>
</organism>
<dbReference type="InterPro" id="IPR051609">
    <property type="entry name" value="NmrA/Isoflavone_reductase-like"/>
</dbReference>
<proteinExistence type="predicted"/>
<dbReference type="Gene3D" id="3.90.25.10">
    <property type="entry name" value="UDP-galactose 4-epimerase, domain 1"/>
    <property type="match status" value="1"/>
</dbReference>
<dbReference type="InterPro" id="IPR036291">
    <property type="entry name" value="NAD(P)-bd_dom_sf"/>
</dbReference>
<keyword evidence="1" id="KW-0521">NADP</keyword>
<sequence>MLLPPESSVQHQTVIDAARRAGVKRLFPSEFGVRTNHPAFHNNVVLCKKKWSHIKHLEKTQGVMSWTAIFCNPWIDHCVIDGLIGIYLEPKVARIYNGGNVPFSTGTRDLVSKVLTEILSTPEHMEDTKNKFIHLASYTTTQNEVREVVEKLTGEKFEVQRLKSEEVLPQAVEDVK</sequence>
<dbReference type="SUPFAM" id="SSF51735">
    <property type="entry name" value="NAD(P)-binding Rossmann-fold domains"/>
    <property type="match status" value="1"/>
</dbReference>
<comment type="caution">
    <text evidence="3">The sequence shown here is derived from an EMBL/GenBank/DDBJ whole genome shotgun (WGS) entry which is preliminary data.</text>
</comment>
<evidence type="ECO:0000313" key="3">
    <source>
        <dbReference type="EMBL" id="KAL2274099.1"/>
    </source>
</evidence>
<name>A0ABR4DVB3_9PEZI</name>
<dbReference type="PANTHER" id="PTHR47706:SF9">
    <property type="entry name" value="NMRA-LIKE DOMAIN-CONTAINING PROTEIN-RELATED"/>
    <property type="match status" value="1"/>
</dbReference>
<reference evidence="3 4" key="1">
    <citation type="submission" date="2024-03" db="EMBL/GenBank/DDBJ databases">
        <title>A high-quality draft genome sequence of Diaporthe vaccinii, a causative agent of upright dieback and viscid rot disease in cranberry plants.</title>
        <authorList>
            <person name="Sarrasin M."/>
            <person name="Lang B.F."/>
            <person name="Burger G."/>
        </authorList>
    </citation>
    <scope>NUCLEOTIDE SEQUENCE [LARGE SCALE GENOMIC DNA]</scope>
    <source>
        <strain evidence="3 4">IS7</strain>
    </source>
</reference>
<keyword evidence="4" id="KW-1185">Reference proteome</keyword>
<dbReference type="Gene3D" id="3.40.50.720">
    <property type="entry name" value="NAD(P)-binding Rossmann-like Domain"/>
    <property type="match status" value="1"/>
</dbReference>
<evidence type="ECO:0000313" key="4">
    <source>
        <dbReference type="Proteomes" id="UP001600888"/>
    </source>
</evidence>
<accession>A0ABR4DVB3</accession>
<protein>
    <recommendedName>
        <fullName evidence="5">NmrA-like domain-containing protein</fullName>
    </recommendedName>
</protein>
<dbReference type="PANTHER" id="PTHR47706">
    <property type="entry name" value="NMRA-LIKE FAMILY PROTEIN"/>
    <property type="match status" value="1"/>
</dbReference>
<evidence type="ECO:0008006" key="5">
    <source>
        <dbReference type="Google" id="ProtNLM"/>
    </source>
</evidence>
<keyword evidence="2" id="KW-0560">Oxidoreductase</keyword>
<evidence type="ECO:0000256" key="1">
    <source>
        <dbReference type="ARBA" id="ARBA00022857"/>
    </source>
</evidence>
<evidence type="ECO:0000256" key="2">
    <source>
        <dbReference type="ARBA" id="ARBA00023002"/>
    </source>
</evidence>
<dbReference type="Proteomes" id="UP001600888">
    <property type="component" value="Unassembled WGS sequence"/>
</dbReference>
<gene>
    <name evidence="3" type="ORF">FJTKL_03644</name>
</gene>